<name>A0AAU7EG98_9FLAO</name>
<dbReference type="FunFam" id="3.30.565.10:FF:000006">
    <property type="entry name" value="Sensor histidine kinase WalK"/>
    <property type="match status" value="1"/>
</dbReference>
<dbReference type="EC" id="2.7.13.3" evidence="2"/>
<evidence type="ECO:0000256" key="2">
    <source>
        <dbReference type="ARBA" id="ARBA00012438"/>
    </source>
</evidence>
<dbReference type="PANTHER" id="PTHR43711:SF1">
    <property type="entry name" value="HISTIDINE KINASE 1"/>
    <property type="match status" value="1"/>
</dbReference>
<dbReference type="EMBL" id="CP155618">
    <property type="protein sequence ID" value="XBL15129.1"/>
    <property type="molecule type" value="Genomic_DNA"/>
</dbReference>
<dbReference type="Pfam" id="PF00512">
    <property type="entry name" value="HisKA"/>
    <property type="match status" value="1"/>
</dbReference>
<dbReference type="SMART" id="SM00388">
    <property type="entry name" value="HisKA"/>
    <property type="match status" value="1"/>
</dbReference>
<evidence type="ECO:0000256" key="5">
    <source>
        <dbReference type="ARBA" id="ARBA00022777"/>
    </source>
</evidence>
<dbReference type="InterPro" id="IPR003661">
    <property type="entry name" value="HisK_dim/P_dom"/>
</dbReference>
<dbReference type="GO" id="GO:0005524">
    <property type="term" value="F:ATP binding"/>
    <property type="evidence" value="ECO:0007669"/>
    <property type="project" value="UniProtKB-KW"/>
</dbReference>
<evidence type="ECO:0000256" key="3">
    <source>
        <dbReference type="ARBA" id="ARBA00022553"/>
    </source>
</evidence>
<dbReference type="PRINTS" id="PR00344">
    <property type="entry name" value="BCTRLSENSOR"/>
</dbReference>
<dbReference type="CDD" id="cd00082">
    <property type="entry name" value="HisKA"/>
    <property type="match status" value="1"/>
</dbReference>
<dbReference type="InterPro" id="IPR036097">
    <property type="entry name" value="HisK_dim/P_sf"/>
</dbReference>
<keyword evidence="3" id="KW-0597">Phosphoprotein</keyword>
<sequence length="462" mass="52666">MLKRLWERCQEWYVNYSEFSKRSEEEGLPYFRDKLFGSILLLTNILGLVSYVPSAVLSIYTGELFVLYIDTFAVLVLLFLAFYKGMSLGLRKKIFSINIFILSFVLFLYLGFRGNGATLLFMLNIMITLYSGREKGLKAVLINAIFYALLIICIYFELANIPSFGMYQVEVLFVILLNNILFNLLIVFAVSFLIDHLHRALLKGNKLQLELIEKHKNVLKEKERAELSDKLKAAFLANISHEIRTPMYGILGCAEFLKSYNTGEKDYLEYVEIIESNGKLLLQVVSDILEVSKIDAGLISVDTTTFNINEIINEIYISLLPLAKEKGLFFLNNNNFMNEHDTIINSDKDKLTSILKHLLKNAIKYTNKGGHVALKCISHNNDYLEFYIVDTGIGIPEDYFKHIFDPFYQVDIQNKKALHGSGIGLAIAKAYTELLGGELSLESREGVGSTFWFAIKTNLNEN</sequence>
<dbReference type="InterPro" id="IPR004358">
    <property type="entry name" value="Sig_transdc_His_kin-like_C"/>
</dbReference>
<dbReference type="InterPro" id="IPR048437">
    <property type="entry name" value="MASE11"/>
</dbReference>
<keyword evidence="4" id="KW-0808">Transferase</keyword>
<dbReference type="KEGG" id="mlil:QLS71_003710"/>
<evidence type="ECO:0000256" key="1">
    <source>
        <dbReference type="ARBA" id="ARBA00000085"/>
    </source>
</evidence>
<reference evidence="9" key="1">
    <citation type="submission" date="2024-04" db="EMBL/GenBank/DDBJ databases">
        <title>Mariniflexile litorale, isolated from the shallow sediments of the Sea of Japan.</title>
        <authorList>
            <person name="Romanenko L."/>
            <person name="Isaeva M."/>
        </authorList>
    </citation>
    <scope>NUCLEOTIDE SEQUENCE [LARGE SCALE GENOMIC DNA]</scope>
    <source>
        <strain evidence="9">KMM 9835</strain>
    </source>
</reference>
<keyword evidence="9" id="KW-0547">Nucleotide-binding</keyword>
<feature type="domain" description="Histidine kinase" evidence="8">
    <location>
        <begin position="238"/>
        <end position="459"/>
    </location>
</feature>
<dbReference type="SUPFAM" id="SSF47384">
    <property type="entry name" value="Homodimeric domain of signal transducing histidine kinase"/>
    <property type="match status" value="1"/>
</dbReference>
<dbReference type="Pfam" id="PF02518">
    <property type="entry name" value="HATPase_c"/>
    <property type="match status" value="1"/>
</dbReference>
<feature type="transmembrane region" description="Helical" evidence="7">
    <location>
        <begin position="171"/>
        <end position="194"/>
    </location>
</feature>
<keyword evidence="9" id="KW-0067">ATP-binding</keyword>
<evidence type="ECO:0000259" key="8">
    <source>
        <dbReference type="PROSITE" id="PS50109"/>
    </source>
</evidence>
<keyword evidence="10" id="KW-1185">Reference proteome</keyword>
<evidence type="ECO:0000313" key="9">
    <source>
        <dbReference type="EMBL" id="XBL15129.1"/>
    </source>
</evidence>
<dbReference type="PROSITE" id="PS50109">
    <property type="entry name" value="HIS_KIN"/>
    <property type="match status" value="1"/>
</dbReference>
<organism evidence="9 10">
    <name type="scientific">Mariniflexile litorale</name>
    <dbReference type="NCBI Taxonomy" id="3045158"/>
    <lineage>
        <taxon>Bacteria</taxon>
        <taxon>Pseudomonadati</taxon>
        <taxon>Bacteroidota</taxon>
        <taxon>Flavobacteriia</taxon>
        <taxon>Flavobacteriales</taxon>
        <taxon>Flavobacteriaceae</taxon>
        <taxon>Mariniflexile</taxon>
    </lineage>
</organism>
<dbReference type="GO" id="GO:0000155">
    <property type="term" value="F:phosphorelay sensor kinase activity"/>
    <property type="evidence" value="ECO:0007669"/>
    <property type="project" value="InterPro"/>
</dbReference>
<protein>
    <recommendedName>
        <fullName evidence="2">histidine kinase</fullName>
        <ecNumber evidence="2">2.7.13.3</ecNumber>
    </recommendedName>
</protein>
<feature type="transmembrane region" description="Helical" evidence="7">
    <location>
        <begin position="94"/>
        <end position="110"/>
    </location>
</feature>
<dbReference type="RefSeq" id="WP_308990571.1">
    <property type="nucleotide sequence ID" value="NZ_CP155618.1"/>
</dbReference>
<dbReference type="PANTHER" id="PTHR43711">
    <property type="entry name" value="TWO-COMPONENT HISTIDINE KINASE"/>
    <property type="match status" value="1"/>
</dbReference>
<dbReference type="InterPro" id="IPR003594">
    <property type="entry name" value="HATPase_dom"/>
</dbReference>
<feature type="transmembrane region" description="Helical" evidence="7">
    <location>
        <begin position="139"/>
        <end position="159"/>
    </location>
</feature>
<dbReference type="InterPro" id="IPR036890">
    <property type="entry name" value="HATPase_C_sf"/>
</dbReference>
<proteinExistence type="predicted"/>
<comment type="catalytic activity">
    <reaction evidence="1">
        <text>ATP + protein L-histidine = ADP + protein N-phospho-L-histidine.</text>
        <dbReference type="EC" id="2.7.13.3"/>
    </reaction>
</comment>
<evidence type="ECO:0000256" key="4">
    <source>
        <dbReference type="ARBA" id="ARBA00022679"/>
    </source>
</evidence>
<dbReference type="AlphaFoldDB" id="A0AAU7EG98"/>
<dbReference type="InterPro" id="IPR005467">
    <property type="entry name" value="His_kinase_dom"/>
</dbReference>
<keyword evidence="6" id="KW-0902">Two-component regulatory system</keyword>
<keyword evidence="7" id="KW-1133">Transmembrane helix</keyword>
<dbReference type="Gene3D" id="3.30.565.10">
    <property type="entry name" value="Histidine kinase-like ATPase, C-terminal domain"/>
    <property type="match status" value="1"/>
</dbReference>
<dbReference type="Pfam" id="PF20969">
    <property type="entry name" value="MASE11"/>
    <property type="match status" value="1"/>
</dbReference>
<dbReference type="Proteomes" id="UP001224325">
    <property type="component" value="Chromosome"/>
</dbReference>
<feature type="transmembrane region" description="Helical" evidence="7">
    <location>
        <begin position="39"/>
        <end position="59"/>
    </location>
</feature>
<evidence type="ECO:0000256" key="7">
    <source>
        <dbReference type="SAM" id="Phobius"/>
    </source>
</evidence>
<accession>A0AAU7EG98</accession>
<dbReference type="Gene3D" id="1.10.287.130">
    <property type="match status" value="1"/>
</dbReference>
<evidence type="ECO:0000313" key="10">
    <source>
        <dbReference type="Proteomes" id="UP001224325"/>
    </source>
</evidence>
<keyword evidence="7" id="KW-0812">Transmembrane</keyword>
<dbReference type="SMART" id="SM00387">
    <property type="entry name" value="HATPase_c"/>
    <property type="match status" value="1"/>
</dbReference>
<evidence type="ECO:0000256" key="6">
    <source>
        <dbReference type="ARBA" id="ARBA00023012"/>
    </source>
</evidence>
<feature type="transmembrane region" description="Helical" evidence="7">
    <location>
        <begin position="65"/>
        <end position="82"/>
    </location>
</feature>
<dbReference type="InterPro" id="IPR050736">
    <property type="entry name" value="Sensor_HK_Regulatory"/>
</dbReference>
<gene>
    <name evidence="9" type="ORF">QLS71_003710</name>
</gene>
<dbReference type="SUPFAM" id="SSF55874">
    <property type="entry name" value="ATPase domain of HSP90 chaperone/DNA topoisomerase II/histidine kinase"/>
    <property type="match status" value="1"/>
</dbReference>
<keyword evidence="7" id="KW-0472">Membrane</keyword>
<keyword evidence="5" id="KW-0418">Kinase</keyword>